<dbReference type="Proteomes" id="UP000060487">
    <property type="component" value="Unassembled WGS sequence"/>
</dbReference>
<reference evidence="2 3" key="1">
    <citation type="submission" date="2015-11" db="EMBL/GenBank/DDBJ databases">
        <authorList>
            <person name="Lin W."/>
        </authorList>
    </citation>
    <scope>NUCLEOTIDE SEQUENCE [LARGE SCALE GENOMIC DNA]</scope>
    <source>
        <strain evidence="2 3">HCH-1</strain>
    </source>
</reference>
<feature type="domain" description="Bacterial repeat" evidence="1">
    <location>
        <begin position="472"/>
        <end position="532"/>
    </location>
</feature>
<accession>A0ABR5SIN0</accession>
<keyword evidence="3" id="KW-1185">Reference proteome</keyword>
<protein>
    <recommendedName>
        <fullName evidence="1">Bacterial repeat domain-containing protein</fullName>
    </recommendedName>
</protein>
<gene>
    <name evidence="2" type="ORF">ASN18_2035</name>
</gene>
<dbReference type="InterPro" id="IPR044060">
    <property type="entry name" value="Bacterial_rp_domain"/>
</dbReference>
<dbReference type="InterPro" id="IPR036278">
    <property type="entry name" value="Sialidase_sf"/>
</dbReference>
<dbReference type="SUPFAM" id="SSF50939">
    <property type="entry name" value="Sialidases"/>
    <property type="match status" value="1"/>
</dbReference>
<sequence length="765" mass="82150">MVSWQNIIRAIREQKGDFSSSVVFKALMRCLAALIILSAAGYSFGATTYTCGYTWTEQTNSGQRYWWKVASSDDGVHLAAIEYNGYIYTSSDNGTTWTQTNSGQRPWYAIASSSSGQRLAAVENSPNGYVYISWNYGDNWTRTSAMSTNWMTIASSTSGNILYAGDYTGHTYIYKSMDGGLTWQARSTIQDSSTPTYNNPGIGYFYTIATSDDGQAVALGPSNGDIYTSSDNATSWKDQVNSGQKFWWSIASSWDGKRLSAVEGYGGYIYTSADSGSSWTTRTGAGSQNWTSISSGPLGVVLAASSFGNDGYIYTSQNSGDNWTQETSAGSRLWTSVSVSYGGDKIAATTFGGYIYTAARPQYNVLIQLQGTGTGTVLSTSGPILWDNTGTNGMAIYTCPQYVTLIAEPTIGDSFSGWTGCDSTSGAQCTVVMTSLKNITAVFGVPQTDRTLTVINSGNGGTVTSSPSGITCGTGGSSCKTTFADNLTVTLTATANASYAFKSWSGCDSTNGTQCTVIMSANKTVSVSFDSIPTSLVINKIGNGTVVSSPSGIYCGSLCSAQYADNTTVILTATGDPGYGFLSWTGCTSSIDEQCTMLMSSDNKTATAQFATSDTIITTNASNAINGIYNKMSSFFGTPLGTMQSGTNSSGTIYVQWYTSGTAILAWSDGTMWYYYNQAWHDTGLTWKQDITTNLQKATAAIDKLYDQYPLRYGTKTTEITAYRDSLGNAYYVQWYANSGLLAWSDGIMYYYTNGRWDYTGISWK</sequence>
<name>A0ABR5SIN0_9BACT</name>
<evidence type="ECO:0000259" key="1">
    <source>
        <dbReference type="Pfam" id="PF18998"/>
    </source>
</evidence>
<dbReference type="EMBL" id="LNQR01000070">
    <property type="protein sequence ID" value="KWT84107.1"/>
    <property type="molecule type" value="Genomic_DNA"/>
</dbReference>
<evidence type="ECO:0000313" key="2">
    <source>
        <dbReference type="EMBL" id="KWT84107.1"/>
    </source>
</evidence>
<dbReference type="RefSeq" id="WP_085052640.1">
    <property type="nucleotide sequence ID" value="NZ_LNQR01000070.1"/>
</dbReference>
<dbReference type="Gene3D" id="2.130.10.10">
    <property type="entry name" value="YVTN repeat-like/Quinoprotein amine dehydrogenase"/>
    <property type="match status" value="2"/>
</dbReference>
<comment type="caution">
    <text evidence="2">The sequence shown here is derived from an EMBL/GenBank/DDBJ whole genome shotgun (WGS) entry which is preliminary data.</text>
</comment>
<evidence type="ECO:0000313" key="3">
    <source>
        <dbReference type="Proteomes" id="UP000060487"/>
    </source>
</evidence>
<feature type="domain" description="Bacterial repeat" evidence="1">
    <location>
        <begin position="556"/>
        <end position="612"/>
    </location>
</feature>
<dbReference type="SUPFAM" id="SSF110296">
    <property type="entry name" value="Oligoxyloglucan reducing end-specific cellobiohydrolase"/>
    <property type="match status" value="1"/>
</dbReference>
<proteinExistence type="predicted"/>
<dbReference type="InterPro" id="IPR015943">
    <property type="entry name" value="WD40/YVTN_repeat-like_dom_sf"/>
</dbReference>
<dbReference type="Pfam" id="PF18998">
    <property type="entry name" value="Flg_new_2"/>
    <property type="match status" value="3"/>
</dbReference>
<feature type="domain" description="Bacterial repeat" evidence="1">
    <location>
        <begin position="399"/>
        <end position="443"/>
    </location>
</feature>
<organism evidence="2 3">
    <name type="scientific">Candidatus Magnetominusculus xianensis</name>
    <dbReference type="NCBI Taxonomy" id="1748249"/>
    <lineage>
        <taxon>Bacteria</taxon>
        <taxon>Pseudomonadati</taxon>
        <taxon>Nitrospirota</taxon>
        <taxon>Nitrospiria</taxon>
        <taxon>Nitrospirales</taxon>
        <taxon>Nitrospiraceae</taxon>
        <taxon>Candidatus Magnetominusculus</taxon>
    </lineage>
</organism>
<dbReference type="CDD" id="cd15482">
    <property type="entry name" value="Sialidase_non-viral"/>
    <property type="match status" value="1"/>
</dbReference>